<feature type="disulfide bond" evidence="2">
    <location>
        <begin position="169"/>
        <end position="187"/>
    </location>
</feature>
<dbReference type="OrthoDB" id="6744641at2759"/>
<dbReference type="AlphaFoldDB" id="A0A9P0BB76"/>
<feature type="compositionally biased region" description="Pro residues" evidence="3">
    <location>
        <begin position="214"/>
        <end position="227"/>
    </location>
</feature>
<dbReference type="SMART" id="SM00032">
    <property type="entry name" value="CCP"/>
    <property type="match status" value="1"/>
</dbReference>
<dbReference type="Proteomes" id="UP001154078">
    <property type="component" value="Chromosome 6"/>
</dbReference>
<feature type="disulfide bond" evidence="2">
    <location>
        <begin position="84"/>
        <end position="102"/>
    </location>
</feature>
<dbReference type="InterPro" id="IPR001254">
    <property type="entry name" value="Trypsin_dom"/>
</dbReference>
<dbReference type="PROSITE" id="PS01209">
    <property type="entry name" value="LDLRA_1"/>
    <property type="match status" value="2"/>
</dbReference>
<dbReference type="PRINTS" id="PR00261">
    <property type="entry name" value="LDLRECEPTOR"/>
</dbReference>
<dbReference type="InterPro" id="IPR023415">
    <property type="entry name" value="LDLR_class-A_CS"/>
</dbReference>
<dbReference type="InterPro" id="IPR035976">
    <property type="entry name" value="Sushi/SCR/CCP_sf"/>
</dbReference>
<evidence type="ECO:0000256" key="4">
    <source>
        <dbReference type="SAM" id="SignalP"/>
    </source>
</evidence>
<evidence type="ECO:0000313" key="7">
    <source>
        <dbReference type="Proteomes" id="UP001154078"/>
    </source>
</evidence>
<name>A0A9P0BB76_BRAAE</name>
<keyword evidence="7" id="KW-1185">Reference proteome</keyword>
<feature type="disulfide bond" evidence="2">
    <location>
        <begin position="162"/>
        <end position="174"/>
    </location>
</feature>
<dbReference type="PROSITE" id="PS50068">
    <property type="entry name" value="LDLRA_2"/>
    <property type="match status" value="4"/>
</dbReference>
<keyword evidence="1 2" id="KW-1015">Disulfide bond</keyword>
<protein>
    <recommendedName>
        <fullName evidence="5">Peptidase S1 domain-containing protein</fullName>
    </recommendedName>
</protein>
<comment type="caution">
    <text evidence="2">Lacks conserved residue(s) required for the propagation of feature annotation.</text>
</comment>
<dbReference type="PROSITE" id="PS00134">
    <property type="entry name" value="TRYPSIN_HIS"/>
    <property type="match status" value="1"/>
</dbReference>
<dbReference type="SUPFAM" id="SSF57424">
    <property type="entry name" value="LDL receptor-like module"/>
    <property type="match status" value="4"/>
</dbReference>
<dbReference type="GO" id="GO:0006508">
    <property type="term" value="P:proteolysis"/>
    <property type="evidence" value="ECO:0007669"/>
    <property type="project" value="InterPro"/>
</dbReference>
<dbReference type="Gene3D" id="4.10.400.10">
    <property type="entry name" value="Low-density Lipoprotein Receptor"/>
    <property type="match status" value="4"/>
</dbReference>
<dbReference type="Pfam" id="PF00057">
    <property type="entry name" value="Ldl_recept_a"/>
    <property type="match status" value="4"/>
</dbReference>
<dbReference type="SUPFAM" id="SSF57535">
    <property type="entry name" value="Complement control module/SCR domain"/>
    <property type="match status" value="1"/>
</dbReference>
<dbReference type="InterPro" id="IPR009003">
    <property type="entry name" value="Peptidase_S1_PA"/>
</dbReference>
<feature type="region of interest" description="Disordered" evidence="3">
    <location>
        <begin position="198"/>
        <end position="227"/>
    </location>
</feature>
<dbReference type="InterPro" id="IPR043504">
    <property type="entry name" value="Peptidase_S1_PA_chymotrypsin"/>
</dbReference>
<feature type="disulfide bond" evidence="2">
    <location>
        <begin position="122"/>
        <end position="134"/>
    </location>
</feature>
<keyword evidence="4" id="KW-0732">Signal</keyword>
<accession>A0A9P0BB76</accession>
<gene>
    <name evidence="6" type="ORF">MELIAE_LOCUS9685</name>
</gene>
<organism evidence="6 7">
    <name type="scientific">Brassicogethes aeneus</name>
    <name type="common">Rape pollen beetle</name>
    <name type="synonym">Meligethes aeneus</name>
    <dbReference type="NCBI Taxonomy" id="1431903"/>
    <lineage>
        <taxon>Eukaryota</taxon>
        <taxon>Metazoa</taxon>
        <taxon>Ecdysozoa</taxon>
        <taxon>Arthropoda</taxon>
        <taxon>Hexapoda</taxon>
        <taxon>Insecta</taxon>
        <taxon>Pterygota</taxon>
        <taxon>Neoptera</taxon>
        <taxon>Endopterygota</taxon>
        <taxon>Coleoptera</taxon>
        <taxon>Polyphaga</taxon>
        <taxon>Cucujiformia</taxon>
        <taxon>Nitidulidae</taxon>
        <taxon>Meligethinae</taxon>
        <taxon>Brassicogethes</taxon>
    </lineage>
</organism>
<evidence type="ECO:0000256" key="1">
    <source>
        <dbReference type="ARBA" id="ARBA00023157"/>
    </source>
</evidence>
<dbReference type="InterPro" id="IPR000436">
    <property type="entry name" value="Sushi_SCR_CCP_dom"/>
</dbReference>
<dbReference type="SMART" id="SM00020">
    <property type="entry name" value="Tryp_SPc"/>
    <property type="match status" value="1"/>
</dbReference>
<dbReference type="CDD" id="cd00112">
    <property type="entry name" value="LDLa"/>
    <property type="match status" value="4"/>
</dbReference>
<dbReference type="Gene3D" id="2.10.70.10">
    <property type="entry name" value="Complement Module, domain 1"/>
    <property type="match status" value="1"/>
</dbReference>
<reference evidence="6" key="1">
    <citation type="submission" date="2021-12" db="EMBL/GenBank/DDBJ databases">
        <authorList>
            <person name="King R."/>
        </authorList>
    </citation>
    <scope>NUCLEOTIDE SEQUENCE</scope>
</reference>
<evidence type="ECO:0000313" key="6">
    <source>
        <dbReference type="EMBL" id="CAH0559645.1"/>
    </source>
</evidence>
<feature type="chain" id="PRO_5040505161" description="Peptidase S1 domain-containing protein" evidence="4">
    <location>
        <begin position="24"/>
        <end position="642"/>
    </location>
</feature>
<feature type="disulfide bond" evidence="2">
    <location>
        <begin position="77"/>
        <end position="89"/>
    </location>
</feature>
<sequence length="642" mass="70301">MPTSYGLLSTLFICVVISSEVQANRNWTSTRIKRQAVGCGFQCKSDGVCIDSVQECNGKVDCADGSDETDHCKGTWCPKYLYRCNYGACISKVSVCDGKQDCKDNSDETGPNCRAAPKNETCGNDQFHCTSGECIDPIFQCNGKADCRDKSDETEDCKDIWCPHFVYRCDYGACVNGDAECNGNVDCLDGSDESVSKCGKTPAPPVKITTTEGPPTPRPTPPPTPAPIPKPVTDVAIGGSCVLPDYPDNGRWQLLQGKKYPGQSVEPGTVIVAKCDSGYTLESDSSYSICVGGGVWNLAFNCKLQCPAYTSTNTTFITCTLNNEYRDCARAVDGTYMEINCAPFFENLSSGKYRYCKDGTWDNAKPQCSPACGMKRVRTAALSVGGVPVEKGDYPWQVAIFKKIGDEFSPICGGSMLNTKIILTAAHCMVDENKDGTISITPGNFEVAVGKFYRQYRHPEDKDAQYSPVKEILPSGDYRGSFGSYTSDIALLVVKIEFKPSKMVQPVCRDNSNIIHLTAGQLGVVTGWGYTKHGGEASNELRELVVPFEEDSICRSKLPLEYVHRYYSNDKLCAGFHNNSKSVCEGDSGGGLVFEQNQRYYIRGIVSISPRQDGSCDIQQYTLYTNVNKFNSFIDKTIVKYS</sequence>
<dbReference type="PANTHER" id="PTHR24252">
    <property type="entry name" value="ACROSIN-RELATED"/>
    <property type="match status" value="1"/>
</dbReference>
<dbReference type="SUPFAM" id="SSF50494">
    <property type="entry name" value="Trypsin-like serine proteases"/>
    <property type="match status" value="1"/>
</dbReference>
<dbReference type="CDD" id="cd00033">
    <property type="entry name" value="CCP"/>
    <property type="match status" value="1"/>
</dbReference>
<dbReference type="InterPro" id="IPR018114">
    <property type="entry name" value="TRYPSIN_HIS"/>
</dbReference>
<dbReference type="EMBL" id="OV121137">
    <property type="protein sequence ID" value="CAH0559645.1"/>
    <property type="molecule type" value="Genomic_DNA"/>
</dbReference>
<feature type="disulfide bond" evidence="2">
    <location>
        <begin position="129"/>
        <end position="147"/>
    </location>
</feature>
<dbReference type="InterPro" id="IPR036055">
    <property type="entry name" value="LDL_receptor-like_sf"/>
</dbReference>
<proteinExistence type="predicted"/>
<dbReference type="GO" id="GO:0004252">
    <property type="term" value="F:serine-type endopeptidase activity"/>
    <property type="evidence" value="ECO:0007669"/>
    <property type="project" value="InterPro"/>
</dbReference>
<dbReference type="Gene3D" id="2.40.10.10">
    <property type="entry name" value="Trypsin-like serine proteases"/>
    <property type="match status" value="1"/>
</dbReference>
<dbReference type="PROSITE" id="PS50240">
    <property type="entry name" value="TRYPSIN_DOM"/>
    <property type="match status" value="1"/>
</dbReference>
<feature type="domain" description="Peptidase S1" evidence="5">
    <location>
        <begin position="383"/>
        <end position="639"/>
    </location>
</feature>
<dbReference type="CDD" id="cd00190">
    <property type="entry name" value="Tryp_SPc"/>
    <property type="match status" value="1"/>
</dbReference>
<evidence type="ECO:0000256" key="3">
    <source>
        <dbReference type="SAM" id="MobiDB-lite"/>
    </source>
</evidence>
<evidence type="ECO:0000256" key="2">
    <source>
        <dbReference type="PROSITE-ProRule" id="PRU00124"/>
    </source>
</evidence>
<feature type="signal peptide" evidence="4">
    <location>
        <begin position="1"/>
        <end position="23"/>
    </location>
</feature>
<dbReference type="InterPro" id="IPR002172">
    <property type="entry name" value="LDrepeatLR_classA_rpt"/>
</dbReference>
<evidence type="ECO:0000259" key="5">
    <source>
        <dbReference type="PROSITE" id="PS50240"/>
    </source>
</evidence>
<dbReference type="Pfam" id="PF00089">
    <property type="entry name" value="Trypsin"/>
    <property type="match status" value="1"/>
</dbReference>
<dbReference type="PANTHER" id="PTHR24252:SF7">
    <property type="entry name" value="HYALIN"/>
    <property type="match status" value="1"/>
</dbReference>
<dbReference type="SMART" id="SM00192">
    <property type="entry name" value="LDLa"/>
    <property type="match status" value="4"/>
</dbReference>